<keyword evidence="3" id="KW-1185">Reference proteome</keyword>
<dbReference type="RefSeq" id="WP_174139354.1">
    <property type="nucleotide sequence ID" value="NZ_JABUFE010000010.1"/>
</dbReference>
<dbReference type="EMBL" id="JABUFE010000010">
    <property type="protein sequence ID" value="NSX56202.1"/>
    <property type="molecule type" value="Genomic_DNA"/>
</dbReference>
<accession>A0ABX2ITF8</accession>
<proteinExistence type="predicted"/>
<reference evidence="2 3" key="1">
    <citation type="submission" date="2020-06" db="EMBL/GenBank/DDBJ databases">
        <title>Sulfitobacter algicola sp. nov., isolated from green algae.</title>
        <authorList>
            <person name="Wang C."/>
        </authorList>
    </citation>
    <scope>NUCLEOTIDE SEQUENCE [LARGE SCALE GENOMIC DNA]</scope>
    <source>
        <strain evidence="2 3">1151</strain>
    </source>
</reference>
<evidence type="ECO:0000256" key="1">
    <source>
        <dbReference type="SAM" id="Phobius"/>
    </source>
</evidence>
<dbReference type="Proteomes" id="UP000777935">
    <property type="component" value="Unassembled WGS sequence"/>
</dbReference>
<comment type="caution">
    <text evidence="2">The sequence shown here is derived from an EMBL/GenBank/DDBJ whole genome shotgun (WGS) entry which is preliminary data.</text>
</comment>
<name>A0ABX2ITF8_9RHOB</name>
<sequence length="277" mass="31712">MSDFVKFVLFLKIIGAWISPSTVTDETRRAARYFATFVMAIAAGFVIWGTWLCFETAVARKDQVNRSVEAIANVTPATTLHDEHFDNVSRVKIAGIVQLHAARVVTFTNGDESIYPELIAPITNEGWQPGDPVNTFIRFKRTSFDPQMNKFGTTDAEMQIVAALGISADAPYQWKKRIIEDLPKPEVATYAIEEAVYDKKDFFLRWNYDVLTPIRAAGFNVGEDVQLVELTKLDISDRMLWLRRLHFRFGYDAFNMFAIALTILLLMTFCRYRVREQ</sequence>
<gene>
    <name evidence="2" type="ORF">HRQ87_15515</name>
</gene>
<keyword evidence="1" id="KW-0472">Membrane</keyword>
<evidence type="ECO:0008006" key="4">
    <source>
        <dbReference type="Google" id="ProtNLM"/>
    </source>
</evidence>
<feature type="transmembrane region" description="Helical" evidence="1">
    <location>
        <begin position="34"/>
        <end position="54"/>
    </location>
</feature>
<evidence type="ECO:0000313" key="2">
    <source>
        <dbReference type="EMBL" id="NSX56202.1"/>
    </source>
</evidence>
<feature type="transmembrane region" description="Helical" evidence="1">
    <location>
        <begin position="253"/>
        <end position="274"/>
    </location>
</feature>
<evidence type="ECO:0000313" key="3">
    <source>
        <dbReference type="Proteomes" id="UP000777935"/>
    </source>
</evidence>
<keyword evidence="1" id="KW-1133">Transmembrane helix</keyword>
<keyword evidence="1" id="KW-0812">Transmembrane</keyword>
<protein>
    <recommendedName>
        <fullName evidence="4">MacB-like periplasmic core domain-containing protein</fullName>
    </recommendedName>
</protein>
<organism evidence="2 3">
    <name type="scientific">Parasulfitobacter algicola</name>
    <dbReference type="NCBI Taxonomy" id="2614809"/>
    <lineage>
        <taxon>Bacteria</taxon>
        <taxon>Pseudomonadati</taxon>
        <taxon>Pseudomonadota</taxon>
        <taxon>Alphaproteobacteria</taxon>
        <taxon>Rhodobacterales</taxon>
        <taxon>Roseobacteraceae</taxon>
        <taxon>Parasulfitobacter</taxon>
    </lineage>
</organism>